<evidence type="ECO:0000313" key="6">
    <source>
        <dbReference type="EMBL" id="SNR96191.1"/>
    </source>
</evidence>
<organism evidence="6 7">
    <name type="scientific">Haloechinothrix alba</name>
    <dbReference type="NCBI Taxonomy" id="664784"/>
    <lineage>
        <taxon>Bacteria</taxon>
        <taxon>Bacillati</taxon>
        <taxon>Actinomycetota</taxon>
        <taxon>Actinomycetes</taxon>
        <taxon>Pseudonocardiales</taxon>
        <taxon>Pseudonocardiaceae</taxon>
        <taxon>Haloechinothrix</taxon>
    </lineage>
</organism>
<accession>A0A239ALF7</accession>
<dbReference type="AlphaFoldDB" id="A0A239ALF7"/>
<protein>
    <submittedName>
        <fullName evidence="6">AMP-binding enzyme C-terminal domain-containing protein</fullName>
    </submittedName>
</protein>
<feature type="domain" description="AMP-binding enzyme C-terminal" evidence="5">
    <location>
        <begin position="5"/>
        <end position="85"/>
    </location>
</feature>
<keyword evidence="4" id="KW-0067">ATP-binding</keyword>
<dbReference type="Proteomes" id="UP000198348">
    <property type="component" value="Unassembled WGS sequence"/>
</dbReference>
<dbReference type="GO" id="GO:0006637">
    <property type="term" value="P:acyl-CoA metabolic process"/>
    <property type="evidence" value="ECO:0007669"/>
    <property type="project" value="TreeGrafter"/>
</dbReference>
<dbReference type="GO" id="GO:0005524">
    <property type="term" value="F:ATP binding"/>
    <property type="evidence" value="ECO:0007669"/>
    <property type="project" value="UniProtKB-KW"/>
</dbReference>
<name>A0A239ALF7_9PSEU</name>
<evidence type="ECO:0000259" key="5">
    <source>
        <dbReference type="Pfam" id="PF13193"/>
    </source>
</evidence>
<dbReference type="GO" id="GO:0015645">
    <property type="term" value="F:fatty acid ligase activity"/>
    <property type="evidence" value="ECO:0007669"/>
    <property type="project" value="TreeGrafter"/>
</dbReference>
<dbReference type="Gene3D" id="3.30.300.30">
    <property type="match status" value="1"/>
</dbReference>
<evidence type="ECO:0000313" key="7">
    <source>
        <dbReference type="Proteomes" id="UP000198348"/>
    </source>
</evidence>
<proteinExistence type="inferred from homology"/>
<keyword evidence="3" id="KW-0547">Nucleotide-binding</keyword>
<dbReference type="InterPro" id="IPR051087">
    <property type="entry name" value="Mitochondrial_ACSM"/>
</dbReference>
<reference evidence="6 7" key="1">
    <citation type="submission" date="2017-06" db="EMBL/GenBank/DDBJ databases">
        <authorList>
            <person name="Kim H.J."/>
            <person name="Triplett B.A."/>
        </authorList>
    </citation>
    <scope>NUCLEOTIDE SEQUENCE [LARGE SCALE GENOMIC DNA]</scope>
    <source>
        <strain evidence="6 7">DSM 45207</strain>
    </source>
</reference>
<comment type="similarity">
    <text evidence="1">Belongs to the ATP-dependent AMP-binding enzyme family.</text>
</comment>
<sequence>MYPHELESGLSLHPKVVDVAVIEVIDVSDAQADLQLKAIVQPAAEAEVGDALEHELIDFLKERVARDQVPRSIDFTHELPRTSSGVLYRHALRACFDS</sequence>
<dbReference type="Pfam" id="PF13193">
    <property type="entry name" value="AMP-binding_C"/>
    <property type="match status" value="1"/>
</dbReference>
<dbReference type="GO" id="GO:0004321">
    <property type="term" value="F:fatty-acyl-CoA synthase activity"/>
    <property type="evidence" value="ECO:0007669"/>
    <property type="project" value="TreeGrafter"/>
</dbReference>
<evidence type="ECO:0000256" key="4">
    <source>
        <dbReference type="ARBA" id="ARBA00022840"/>
    </source>
</evidence>
<gene>
    <name evidence="6" type="ORF">SAMN06265360_1466</name>
</gene>
<evidence type="ECO:0000256" key="2">
    <source>
        <dbReference type="ARBA" id="ARBA00022598"/>
    </source>
</evidence>
<dbReference type="GO" id="GO:0006633">
    <property type="term" value="P:fatty acid biosynthetic process"/>
    <property type="evidence" value="ECO:0007669"/>
    <property type="project" value="TreeGrafter"/>
</dbReference>
<dbReference type="EMBL" id="FZNW01000046">
    <property type="protein sequence ID" value="SNR96191.1"/>
    <property type="molecule type" value="Genomic_DNA"/>
</dbReference>
<keyword evidence="7" id="KW-1185">Reference proteome</keyword>
<keyword evidence="2" id="KW-0436">Ligase</keyword>
<dbReference type="PANTHER" id="PTHR43605">
    <property type="entry name" value="ACYL-COENZYME A SYNTHETASE"/>
    <property type="match status" value="1"/>
</dbReference>
<dbReference type="SUPFAM" id="SSF56801">
    <property type="entry name" value="Acetyl-CoA synthetase-like"/>
    <property type="match status" value="1"/>
</dbReference>
<dbReference type="PANTHER" id="PTHR43605:SF10">
    <property type="entry name" value="ACYL-COA SYNTHETASE MEDIUM CHAIN FAMILY MEMBER 3"/>
    <property type="match status" value="1"/>
</dbReference>
<dbReference type="InterPro" id="IPR045851">
    <property type="entry name" value="AMP-bd_C_sf"/>
</dbReference>
<dbReference type="RefSeq" id="WP_176440087.1">
    <property type="nucleotide sequence ID" value="NZ_FZNW01000046.1"/>
</dbReference>
<evidence type="ECO:0000256" key="3">
    <source>
        <dbReference type="ARBA" id="ARBA00022741"/>
    </source>
</evidence>
<evidence type="ECO:0000256" key="1">
    <source>
        <dbReference type="ARBA" id="ARBA00006432"/>
    </source>
</evidence>
<dbReference type="InterPro" id="IPR025110">
    <property type="entry name" value="AMP-bd_C"/>
</dbReference>